<feature type="transmembrane region" description="Helical" evidence="1">
    <location>
        <begin position="12"/>
        <end position="32"/>
    </location>
</feature>
<comment type="caution">
    <text evidence="2">The sequence shown here is derived from an EMBL/GenBank/DDBJ whole genome shotgun (WGS) entry which is preliminary data.</text>
</comment>
<keyword evidence="1" id="KW-1133">Transmembrane helix</keyword>
<organism evidence="2 3">
    <name type="scientific">Luteibacter anthropi</name>
    <dbReference type="NCBI Taxonomy" id="564369"/>
    <lineage>
        <taxon>Bacteria</taxon>
        <taxon>Pseudomonadati</taxon>
        <taxon>Pseudomonadota</taxon>
        <taxon>Gammaproteobacteria</taxon>
        <taxon>Lysobacterales</taxon>
        <taxon>Rhodanobacteraceae</taxon>
        <taxon>Luteibacter</taxon>
    </lineage>
</organism>
<dbReference type="Proteomes" id="UP000490980">
    <property type="component" value="Unassembled WGS sequence"/>
</dbReference>
<keyword evidence="3" id="KW-1185">Reference proteome</keyword>
<proteinExistence type="predicted"/>
<keyword evidence="1" id="KW-0812">Transmembrane</keyword>
<accession>A0A7X5UB48</accession>
<gene>
    <name evidence="2" type="ORF">HBF25_12705</name>
</gene>
<protein>
    <submittedName>
        <fullName evidence="2">Uncharacterized protein</fullName>
    </submittedName>
</protein>
<sequence length="75" mass="7880">MTNLANRSIRALKGGVAVLVFLMLGVALSMLINTVVPAENRDMVSMVVGGLLAKATTIVDHLFPTIPAHSKAPEP</sequence>
<evidence type="ECO:0000313" key="3">
    <source>
        <dbReference type="Proteomes" id="UP000490980"/>
    </source>
</evidence>
<name>A0A7X5UB48_9GAMM</name>
<reference evidence="2 3" key="1">
    <citation type="submission" date="2020-03" db="EMBL/GenBank/DDBJ databases">
        <authorList>
            <person name="Lai Q."/>
        </authorList>
    </citation>
    <scope>NUCLEOTIDE SEQUENCE [LARGE SCALE GENOMIC DNA]</scope>
    <source>
        <strain evidence="2 3">CCUG 25036</strain>
    </source>
</reference>
<dbReference type="EMBL" id="JAARLZ010000006">
    <property type="protein sequence ID" value="NII07244.1"/>
    <property type="molecule type" value="Genomic_DNA"/>
</dbReference>
<dbReference type="RefSeq" id="WP_166948955.1">
    <property type="nucleotide sequence ID" value="NZ_JAARLZ010000006.1"/>
</dbReference>
<dbReference type="AlphaFoldDB" id="A0A7X5UB48"/>
<evidence type="ECO:0000256" key="1">
    <source>
        <dbReference type="SAM" id="Phobius"/>
    </source>
</evidence>
<keyword evidence="1" id="KW-0472">Membrane</keyword>
<evidence type="ECO:0000313" key="2">
    <source>
        <dbReference type="EMBL" id="NII07244.1"/>
    </source>
</evidence>